<evidence type="ECO:0000313" key="20">
    <source>
        <dbReference type="Proteomes" id="UP000285883"/>
    </source>
</evidence>
<sequence length="1089" mass="121271">MSTQVDDNVPTEGNRTYAIVVCVFAALGGLFFGYDQGVTSGVLIMDSFIYDYCVGWHNFTYDQCIASASNLPHEWTDFTVWYNMAYNLGCLGGAFVGGIVADKLGRRWTIFTAGLLFCIGTSWVCFNKAQEHNLMYAARVVQGFGVGNSSFSLPLFGAEMAPKELRGLLSGFMQMTIVIGLFLANVVNVIVEHRDRGWRTTNGVAMAAPLVVMIGIFFVPESPRWTYLHKGKDEAEKILKRLRQTDNVGHELQAIGDQVEEELAADKGLMELLEPSIRKRVAIAMALQVLQQATGINPIMSYGGLIFKDITKAGVYSAFFLSGINMISTVPAMRWVDTTGRRKLLLIGGVGMMVGHLFAAILFTIICDGTVDDAGCPTAGGWFICLGTAFFVFNFAISWGPVCWIYPAEIFPLSIRATGVTLSTAANWAMGAVMTEVVKLFPHLNINGVFFLFAGLCSICGVFVYFFCPETKGILLEDIESLFDNSKAKSPHFVEVKSPGETAGDRQPDGDDFLAPHSLPSIPPASDFRFSVASATKDSHHQNLCLTFILSMKLPSQFADNKRDAVVVAAAIVTIGLLASYLARQSTDKKEKLKLAHVPKSTLPLLGNMLDAANNQPRFHDWISEQSAEFNNEPWVLQIPGREPWIVLSSADLFEDVLKTQADTFQRGPVSQHQAKDLFGYGFSISDGDAWFYQRKTASHLFSMQMMKTVMEDTVREKLQVFLDVLGIFASRGKPFSMKQELGHFTMDVFSKIGFGVDLDTLKNTFSPEKEHEFVEAFTVAFVAFGVRIQTPSWLWQLKKFLNVGSEKVMMDNCNKFHGFINSFILKAMAARDDKVMAAREEKGAHDLITLFLESKIDTSEMDIKEDQVTIMRDMVTNFIIAGKDTSSHSMGWFIVNMNRYPKILRKIRQEMQEKLPELFTGELQVPVAAQVQDLVYLEAVIRENIRLFPSTGFIMRQANQTTTLCDGTFVQEGTSMLLPSYANARNPRTWGEDAHEFKPERFIDPDTGKIRVFSQFVFSSFGSGPHICLGQKFALMEIKLAMATLFSKFDIKTVEDPWKMTYEFSLTIPVKGSLDVEVTPLKFPVPAA</sequence>
<dbReference type="Gene3D" id="1.10.630.10">
    <property type="entry name" value="Cytochrome P450"/>
    <property type="match status" value="1"/>
</dbReference>
<keyword evidence="5 15" id="KW-1133">Transmembrane helix</keyword>
<dbReference type="GO" id="GO:0005506">
    <property type="term" value="F:iron ion binding"/>
    <property type="evidence" value="ECO:0007669"/>
    <property type="project" value="InterPro"/>
</dbReference>
<dbReference type="GO" id="GO:0005351">
    <property type="term" value="F:carbohydrate:proton symporter activity"/>
    <property type="evidence" value="ECO:0007669"/>
    <property type="project" value="TreeGrafter"/>
</dbReference>
<feature type="transmembrane region" description="Helical" evidence="15">
    <location>
        <begin position="203"/>
        <end position="220"/>
    </location>
</feature>
<feature type="transmembrane region" description="Helical" evidence="15">
    <location>
        <begin position="80"/>
        <end position="101"/>
    </location>
</feature>
<keyword evidence="19" id="KW-1185">Reference proteome</keyword>
<gene>
    <name evidence="17" type="ORF">BBI17_006313</name>
    <name evidence="18" type="ORF">BBO99_00006189</name>
</gene>
<keyword evidence="6 15" id="KW-0472">Membrane</keyword>
<dbReference type="InterPro" id="IPR036396">
    <property type="entry name" value="Cyt_P450_sf"/>
</dbReference>
<evidence type="ECO:0000313" key="19">
    <source>
        <dbReference type="Proteomes" id="UP000285624"/>
    </source>
</evidence>
<accession>A0A3R7KSU8</accession>
<comment type="subunit">
    <text evidence="3">Homodimer.</text>
</comment>
<dbReference type="PROSITE" id="PS00086">
    <property type="entry name" value="CYTOCHROME_P450"/>
    <property type="match status" value="1"/>
</dbReference>
<evidence type="ECO:0000256" key="13">
    <source>
        <dbReference type="ARBA" id="ARBA00044780"/>
    </source>
</evidence>
<feature type="region of interest" description="Disordered" evidence="14">
    <location>
        <begin position="494"/>
        <end position="515"/>
    </location>
</feature>
<evidence type="ECO:0000256" key="15">
    <source>
        <dbReference type="SAM" id="Phobius"/>
    </source>
</evidence>
<dbReference type="InterPro" id="IPR020846">
    <property type="entry name" value="MFS_dom"/>
</dbReference>
<dbReference type="GO" id="GO:0016705">
    <property type="term" value="F:oxidoreductase activity, acting on paired donors, with incorporation or reduction of molecular oxygen"/>
    <property type="evidence" value="ECO:0007669"/>
    <property type="project" value="InterPro"/>
</dbReference>
<feature type="transmembrane region" description="Helical" evidence="15">
    <location>
        <begin position="565"/>
        <end position="583"/>
    </location>
</feature>
<dbReference type="GO" id="GO:0016020">
    <property type="term" value="C:membrane"/>
    <property type="evidence" value="ECO:0007669"/>
    <property type="project" value="UniProtKB-SubCell"/>
</dbReference>
<dbReference type="FunFam" id="1.20.1250.20:FF:000129">
    <property type="entry name" value="Major Facilitator Superfamily (MFS)"/>
    <property type="match status" value="1"/>
</dbReference>
<feature type="transmembrane region" description="Helical" evidence="15">
    <location>
        <begin position="344"/>
        <end position="366"/>
    </location>
</feature>
<evidence type="ECO:0000256" key="14">
    <source>
        <dbReference type="SAM" id="MobiDB-lite"/>
    </source>
</evidence>
<evidence type="ECO:0000256" key="11">
    <source>
        <dbReference type="ARBA" id="ARBA00044668"/>
    </source>
</evidence>
<feature type="domain" description="Major facilitator superfamily (MFS) profile" evidence="16">
    <location>
        <begin position="21"/>
        <end position="472"/>
    </location>
</feature>
<dbReference type="STRING" id="325452.A0A3R7KSU8"/>
<feature type="transmembrane region" description="Helical" evidence="15">
    <location>
        <begin position="381"/>
        <end position="406"/>
    </location>
</feature>
<evidence type="ECO:0000256" key="6">
    <source>
        <dbReference type="ARBA" id="ARBA00023136"/>
    </source>
</evidence>
<comment type="catalytic activity">
    <reaction evidence="9">
        <text>D-xylose(out) = D-xylose(in)</text>
        <dbReference type="Rhea" id="RHEA:78427"/>
        <dbReference type="ChEBI" id="CHEBI:53455"/>
    </reaction>
    <physiologicalReaction direction="left-to-right" evidence="9">
        <dbReference type="Rhea" id="RHEA:78428"/>
    </physiologicalReaction>
</comment>
<keyword evidence="4 15" id="KW-0812">Transmembrane</keyword>
<dbReference type="Proteomes" id="UP000285624">
    <property type="component" value="Unassembled WGS sequence"/>
</dbReference>
<dbReference type="SUPFAM" id="SSF103473">
    <property type="entry name" value="MFS general substrate transporter"/>
    <property type="match status" value="1"/>
</dbReference>
<dbReference type="AlphaFoldDB" id="A0A3R7KSU8"/>
<comment type="catalytic activity">
    <reaction evidence="8">
        <text>D-glucose(out) = D-glucose(in)</text>
        <dbReference type="Rhea" id="RHEA:60376"/>
        <dbReference type="ChEBI" id="CHEBI:4167"/>
    </reaction>
    <physiologicalReaction direction="left-to-right" evidence="8">
        <dbReference type="Rhea" id="RHEA:60377"/>
    </physiologicalReaction>
</comment>
<dbReference type="PROSITE" id="PS50850">
    <property type="entry name" value="MFS"/>
    <property type="match status" value="1"/>
</dbReference>
<comment type="catalytic activity">
    <reaction evidence="11">
        <text>D-glucosamine(out) = D-glucosamine(in)</text>
        <dbReference type="Rhea" id="RHEA:78423"/>
        <dbReference type="ChEBI" id="CHEBI:58723"/>
    </reaction>
    <physiologicalReaction direction="left-to-right" evidence="11">
        <dbReference type="Rhea" id="RHEA:78424"/>
    </physiologicalReaction>
</comment>
<feature type="transmembrane region" description="Helical" evidence="15">
    <location>
        <begin position="413"/>
        <end position="434"/>
    </location>
</feature>
<dbReference type="EMBL" id="MBDN02000205">
    <property type="protein sequence ID" value="RLN78112.1"/>
    <property type="molecule type" value="Genomic_DNA"/>
</dbReference>
<dbReference type="InterPro" id="IPR005829">
    <property type="entry name" value="Sugar_transporter_CS"/>
</dbReference>
<evidence type="ECO:0000256" key="5">
    <source>
        <dbReference type="ARBA" id="ARBA00022989"/>
    </source>
</evidence>
<dbReference type="PROSITE" id="PS00217">
    <property type="entry name" value="SUGAR_TRANSPORT_2"/>
    <property type="match status" value="1"/>
</dbReference>
<dbReference type="PANTHER" id="PTHR48022:SF2">
    <property type="entry name" value="PLASTIDIC GLUCOSE TRANSPORTER 4"/>
    <property type="match status" value="1"/>
</dbReference>
<evidence type="ECO:0000259" key="16">
    <source>
        <dbReference type="PROSITE" id="PS50850"/>
    </source>
</evidence>
<dbReference type="Pfam" id="PF00083">
    <property type="entry name" value="Sugar_tr"/>
    <property type="match status" value="1"/>
</dbReference>
<evidence type="ECO:0000256" key="3">
    <source>
        <dbReference type="ARBA" id="ARBA00011738"/>
    </source>
</evidence>
<dbReference type="NCBIfam" id="TIGR00879">
    <property type="entry name" value="SP"/>
    <property type="match status" value="1"/>
</dbReference>
<dbReference type="InterPro" id="IPR005828">
    <property type="entry name" value="MFS_sugar_transport-like"/>
</dbReference>
<evidence type="ECO:0000256" key="4">
    <source>
        <dbReference type="ARBA" id="ARBA00022692"/>
    </source>
</evidence>
<dbReference type="PANTHER" id="PTHR48022">
    <property type="entry name" value="PLASTIDIC GLUCOSE TRANSPORTER 4"/>
    <property type="match status" value="1"/>
</dbReference>
<organism evidence="18 19">
    <name type="scientific">Phytophthora kernoviae</name>
    <dbReference type="NCBI Taxonomy" id="325452"/>
    <lineage>
        <taxon>Eukaryota</taxon>
        <taxon>Sar</taxon>
        <taxon>Stramenopiles</taxon>
        <taxon>Oomycota</taxon>
        <taxon>Peronosporomycetes</taxon>
        <taxon>Peronosporales</taxon>
        <taxon>Peronosporaceae</taxon>
        <taxon>Phytophthora</taxon>
    </lineage>
</organism>
<proteinExistence type="inferred from homology"/>
<dbReference type="PROSITE" id="PS00216">
    <property type="entry name" value="SUGAR_TRANSPORT_1"/>
    <property type="match status" value="1"/>
</dbReference>
<dbReference type="EMBL" id="MAYM02002353">
    <property type="protein sequence ID" value="RLM96093.1"/>
    <property type="molecule type" value="Genomic_DNA"/>
</dbReference>
<evidence type="ECO:0000256" key="10">
    <source>
        <dbReference type="ARBA" id="ARBA00044662"/>
    </source>
</evidence>
<evidence type="ECO:0000256" key="12">
    <source>
        <dbReference type="ARBA" id="ARBA00044710"/>
    </source>
</evidence>
<dbReference type="Gene3D" id="1.20.1250.20">
    <property type="entry name" value="MFS general substrate transporter like domains"/>
    <property type="match status" value="1"/>
</dbReference>
<dbReference type="PRINTS" id="PR00171">
    <property type="entry name" value="SUGRTRNSPORT"/>
</dbReference>
<evidence type="ECO:0000256" key="7">
    <source>
        <dbReference type="ARBA" id="ARBA00044637"/>
    </source>
</evidence>
<dbReference type="InterPro" id="IPR036259">
    <property type="entry name" value="MFS_trans_sf"/>
</dbReference>
<evidence type="ECO:0000256" key="2">
    <source>
        <dbReference type="ARBA" id="ARBA00010992"/>
    </source>
</evidence>
<dbReference type="InterPro" id="IPR001128">
    <property type="entry name" value="Cyt_P450"/>
</dbReference>
<evidence type="ECO:0000256" key="1">
    <source>
        <dbReference type="ARBA" id="ARBA00004141"/>
    </source>
</evidence>
<evidence type="ECO:0000313" key="18">
    <source>
        <dbReference type="EMBL" id="RLN78112.1"/>
    </source>
</evidence>
<reference evidence="19 20" key="1">
    <citation type="submission" date="2018-07" db="EMBL/GenBank/DDBJ databases">
        <title>Genome sequencing of oomycete isolates from Chile give support for New Zealand origin for Phytophthora kernoviae and make available the first Nothophytophthora sp. genome.</title>
        <authorList>
            <person name="Studholme D.J."/>
            <person name="Sanfuentes E."/>
            <person name="Panda P."/>
            <person name="Hill R."/>
            <person name="Sambles C."/>
            <person name="Grant M."/>
            <person name="Williams N.M."/>
            <person name="Mcdougal R.L."/>
        </authorList>
    </citation>
    <scope>NUCLEOTIDE SEQUENCE [LARGE SCALE GENOMIC DNA]</scope>
    <source>
        <strain evidence="17">Chile2</strain>
        <strain evidence="18">Chile4</strain>
    </source>
</reference>
<comment type="catalytic activity">
    <reaction evidence="10">
        <text>D-mannose(out) = D-mannose(in)</text>
        <dbReference type="Rhea" id="RHEA:78391"/>
        <dbReference type="ChEBI" id="CHEBI:4208"/>
    </reaction>
    <physiologicalReaction direction="left-to-right" evidence="10">
        <dbReference type="Rhea" id="RHEA:78392"/>
    </physiologicalReaction>
</comment>
<comment type="catalytic activity">
    <reaction evidence="12">
        <text>D-fructose(out) = D-fructose(in)</text>
        <dbReference type="Rhea" id="RHEA:60372"/>
        <dbReference type="ChEBI" id="CHEBI:37721"/>
    </reaction>
    <physiologicalReaction direction="left-to-right" evidence="12">
        <dbReference type="Rhea" id="RHEA:60373"/>
    </physiologicalReaction>
</comment>
<dbReference type="GO" id="GO:0020037">
    <property type="term" value="F:heme binding"/>
    <property type="evidence" value="ECO:0007669"/>
    <property type="project" value="InterPro"/>
</dbReference>
<dbReference type="InterPro" id="IPR017972">
    <property type="entry name" value="Cyt_P450_CS"/>
</dbReference>
<comment type="catalytic activity">
    <reaction evidence="7">
        <text>D-galactose(in) = D-galactose(out)</text>
        <dbReference type="Rhea" id="RHEA:34915"/>
        <dbReference type="ChEBI" id="CHEBI:4139"/>
    </reaction>
    <physiologicalReaction direction="right-to-left" evidence="7">
        <dbReference type="Rhea" id="RHEA:34917"/>
    </physiologicalReaction>
</comment>
<dbReference type="CDD" id="cd11064">
    <property type="entry name" value="CYP86A"/>
    <property type="match status" value="1"/>
</dbReference>
<feature type="transmembrane region" description="Helical" evidence="15">
    <location>
        <begin position="313"/>
        <end position="332"/>
    </location>
</feature>
<name>A0A3R7KSU8_9STRA</name>
<comment type="caution">
    <text evidence="18">The sequence shown here is derived from an EMBL/GenBank/DDBJ whole genome shotgun (WGS) entry which is preliminary data.</text>
</comment>
<dbReference type="SUPFAM" id="SSF48264">
    <property type="entry name" value="Cytochrome P450"/>
    <property type="match status" value="1"/>
</dbReference>
<protein>
    <recommendedName>
        <fullName evidence="13">Hexose transporter 1</fullName>
    </recommendedName>
</protein>
<feature type="transmembrane region" description="Helical" evidence="15">
    <location>
        <begin position="172"/>
        <end position="191"/>
    </location>
</feature>
<comment type="subcellular location">
    <subcellularLocation>
        <location evidence="1">Membrane</location>
        <topology evidence="1">Multi-pass membrane protein</topology>
    </subcellularLocation>
</comment>
<feature type="transmembrane region" description="Helical" evidence="15">
    <location>
        <begin position="446"/>
        <end position="468"/>
    </location>
</feature>
<evidence type="ECO:0000256" key="8">
    <source>
        <dbReference type="ARBA" id="ARBA00044648"/>
    </source>
</evidence>
<dbReference type="InterPro" id="IPR050360">
    <property type="entry name" value="MFS_Sugar_Transporters"/>
</dbReference>
<dbReference type="Pfam" id="PF00067">
    <property type="entry name" value="p450"/>
    <property type="match status" value="1"/>
</dbReference>
<dbReference type="InterPro" id="IPR003663">
    <property type="entry name" value="Sugar/inositol_transpt"/>
</dbReference>
<dbReference type="GO" id="GO:0004497">
    <property type="term" value="F:monooxygenase activity"/>
    <property type="evidence" value="ECO:0007669"/>
    <property type="project" value="InterPro"/>
</dbReference>
<evidence type="ECO:0000313" key="17">
    <source>
        <dbReference type="EMBL" id="RLM96093.1"/>
    </source>
</evidence>
<evidence type="ECO:0000256" key="9">
    <source>
        <dbReference type="ARBA" id="ARBA00044656"/>
    </source>
</evidence>
<dbReference type="Proteomes" id="UP000285883">
    <property type="component" value="Unassembled WGS sequence"/>
</dbReference>
<comment type="similarity">
    <text evidence="2">Belongs to the major facilitator superfamily. Sugar transporter (TC 2.A.1.1) family.</text>
</comment>
<feature type="transmembrane region" description="Helical" evidence="15">
    <location>
        <begin position="108"/>
        <end position="126"/>
    </location>
</feature>
<feature type="transmembrane region" description="Helical" evidence="15">
    <location>
        <begin position="16"/>
        <end position="34"/>
    </location>
</feature>